<dbReference type="NCBIfam" id="NF002043">
    <property type="entry name" value="PRK00870.1"/>
    <property type="match status" value="1"/>
</dbReference>
<dbReference type="PRINTS" id="PR00412">
    <property type="entry name" value="EPOXHYDRLASE"/>
</dbReference>
<dbReference type="PRINTS" id="PR00111">
    <property type="entry name" value="ABHYDROLASE"/>
</dbReference>
<sequence>MKVLRTPDARFDGLIDFPFEPHYLSIDDTEGGALRVHYLDEGPAAVAPVLLMHGEPTWSYLYRHMIPILTQAGHRVVAPDLVGFGRSDKPAERQDYTYQRHVDWMSDVLDQLDLHSITLVCQDWGGLIGLRLLARMPQRFIRVVVANTALPTGDQPLGAAFESWRAYSQGVAEFRAGRIVQGGSVRELSVPEMQAYDAPFPDESYKAGARQFPMLVPCTAEDVETQANAEAWEVLRGLEVPVLTLFGAEDKIMAGIDQVFQSQMPGAMGQSHQILPEAGHFLQEDVGLDLALRINAFMRDTAR</sequence>
<reference evidence="3 4" key="1">
    <citation type="submission" date="2015-07" db="EMBL/GenBank/DDBJ databases">
        <authorList>
            <person name="Voget S."/>
            <person name="Dogs M."/>
            <person name="Brinkhoff T.H."/>
            <person name="Daniel R."/>
        </authorList>
    </citation>
    <scope>NUCLEOTIDE SEQUENCE [LARGE SCALE GENOMIC DNA]</scope>
    <source>
        <strain evidence="3 4">B14</strain>
    </source>
</reference>
<dbReference type="InterPro" id="IPR000639">
    <property type="entry name" value="Epox_hydrolase-like"/>
</dbReference>
<dbReference type="InterPro" id="IPR051340">
    <property type="entry name" value="Haloalkane_dehalogenase"/>
</dbReference>
<proteinExistence type="predicted"/>
<keyword evidence="4" id="KW-1185">Reference proteome</keyword>
<gene>
    <name evidence="3" type="primary">dhmA</name>
    <name evidence="3" type="ORF">ROLI_032970</name>
</gene>
<name>A0ABZ2BY06_9RHOB</name>
<dbReference type="SUPFAM" id="SSF53474">
    <property type="entry name" value="alpha/beta-Hydrolases"/>
    <property type="match status" value="1"/>
</dbReference>
<evidence type="ECO:0000313" key="3">
    <source>
        <dbReference type="EMBL" id="WVX50201.1"/>
    </source>
</evidence>
<dbReference type="PANTHER" id="PTHR42977">
    <property type="entry name" value="HYDROLASE-RELATED"/>
    <property type="match status" value="1"/>
</dbReference>
<dbReference type="InterPro" id="IPR029058">
    <property type="entry name" value="AB_hydrolase_fold"/>
</dbReference>
<dbReference type="EC" id="3.8.1.5" evidence="3"/>
<feature type="domain" description="AB hydrolase-1" evidence="2">
    <location>
        <begin position="48"/>
        <end position="285"/>
    </location>
</feature>
<dbReference type="Gene3D" id="3.40.50.1820">
    <property type="entry name" value="alpha/beta hydrolase"/>
    <property type="match status" value="1"/>
</dbReference>
<dbReference type="EMBL" id="CP143423">
    <property type="protein sequence ID" value="WVX50201.1"/>
    <property type="molecule type" value="Genomic_DNA"/>
</dbReference>
<dbReference type="Proteomes" id="UP001318682">
    <property type="component" value="Chromosome"/>
</dbReference>
<organism evidence="3 4">
    <name type="scientific">Roseobacter fucihabitans</name>
    <dbReference type="NCBI Taxonomy" id="1537242"/>
    <lineage>
        <taxon>Bacteria</taxon>
        <taxon>Pseudomonadati</taxon>
        <taxon>Pseudomonadota</taxon>
        <taxon>Alphaproteobacteria</taxon>
        <taxon>Rhodobacterales</taxon>
        <taxon>Roseobacteraceae</taxon>
        <taxon>Roseobacter</taxon>
    </lineage>
</organism>
<accession>A0ABZ2BY06</accession>
<keyword evidence="1 3" id="KW-0378">Hydrolase</keyword>
<dbReference type="PANTHER" id="PTHR42977:SF3">
    <property type="entry name" value="AB HYDROLASE-1 DOMAIN-CONTAINING PROTEIN"/>
    <property type="match status" value="1"/>
</dbReference>
<reference evidence="4" key="2">
    <citation type="submission" date="2024-01" db="EMBL/GenBank/DDBJ databases">
        <title>Roseobacter fucihabitans sp. nov., isolated from the brown alga Fucus spiralis.</title>
        <authorList>
            <person name="Hahnke S."/>
            <person name="Berger M."/>
            <person name="Schlingloff A."/>
            <person name="Athale I."/>
            <person name="Neumann-Schaal M."/>
            <person name="Adenaya A."/>
            <person name="Poehlein A."/>
            <person name="Daniel R."/>
            <person name="Pertersen J."/>
            <person name="Brinkhoff T."/>
        </authorList>
    </citation>
    <scope>NUCLEOTIDE SEQUENCE [LARGE SCALE GENOMIC DNA]</scope>
    <source>
        <strain evidence="4">B14</strain>
    </source>
</reference>
<evidence type="ECO:0000313" key="4">
    <source>
        <dbReference type="Proteomes" id="UP001318682"/>
    </source>
</evidence>
<protein>
    <submittedName>
        <fullName evidence="3">Haloalkane dehalogenase</fullName>
        <ecNumber evidence="3">3.8.1.5</ecNumber>
    </submittedName>
</protein>
<evidence type="ECO:0000256" key="1">
    <source>
        <dbReference type="ARBA" id="ARBA00022801"/>
    </source>
</evidence>
<dbReference type="RefSeq" id="WP_187432277.1">
    <property type="nucleotide sequence ID" value="NZ_CP143423.1"/>
</dbReference>
<dbReference type="InterPro" id="IPR000073">
    <property type="entry name" value="AB_hydrolase_1"/>
</dbReference>
<dbReference type="Pfam" id="PF00561">
    <property type="entry name" value="Abhydrolase_1"/>
    <property type="match status" value="1"/>
</dbReference>
<dbReference type="GO" id="GO:0018786">
    <property type="term" value="F:haloalkane dehalogenase activity"/>
    <property type="evidence" value="ECO:0007669"/>
    <property type="project" value="UniProtKB-EC"/>
</dbReference>
<evidence type="ECO:0000259" key="2">
    <source>
        <dbReference type="Pfam" id="PF00561"/>
    </source>
</evidence>